<dbReference type="InParanoid" id="A0A1M6KRR9"/>
<evidence type="ECO:0000313" key="2">
    <source>
        <dbReference type="Proteomes" id="UP000184510"/>
    </source>
</evidence>
<keyword evidence="2" id="KW-1185">Reference proteome</keyword>
<dbReference type="Proteomes" id="UP000184510">
    <property type="component" value="Unassembled WGS sequence"/>
</dbReference>
<protein>
    <submittedName>
        <fullName evidence="1">Uncharacterized protein</fullName>
    </submittedName>
</protein>
<gene>
    <name evidence="1" type="ORF">SAMN02745181_2186</name>
</gene>
<organism evidence="1 2">
    <name type="scientific">Rubritalea squalenifaciens DSM 18772</name>
    <dbReference type="NCBI Taxonomy" id="1123071"/>
    <lineage>
        <taxon>Bacteria</taxon>
        <taxon>Pseudomonadati</taxon>
        <taxon>Verrucomicrobiota</taxon>
        <taxon>Verrucomicrobiia</taxon>
        <taxon>Verrucomicrobiales</taxon>
        <taxon>Rubritaleaceae</taxon>
        <taxon>Rubritalea</taxon>
    </lineage>
</organism>
<dbReference type="EMBL" id="FQYR01000004">
    <property type="protein sequence ID" value="SHJ61586.1"/>
    <property type="molecule type" value="Genomic_DNA"/>
</dbReference>
<sequence length="100" mass="11594">MKDRHSQSKVTFVNSDQAFMQKWLKRLRKDLSQSGRLTELTMHLADNDPERAELWRTKVRAILDEEEKAGTEFVLAVDRWITLKPKATKGPASNDQLDLL</sequence>
<accession>A0A1M6KRR9</accession>
<name>A0A1M6KRR9_9BACT</name>
<reference evidence="1 2" key="1">
    <citation type="submission" date="2016-11" db="EMBL/GenBank/DDBJ databases">
        <authorList>
            <person name="Jaros S."/>
            <person name="Januszkiewicz K."/>
            <person name="Wedrychowicz H."/>
        </authorList>
    </citation>
    <scope>NUCLEOTIDE SEQUENCE [LARGE SCALE GENOMIC DNA]</scope>
    <source>
        <strain evidence="1 2">DSM 18772</strain>
    </source>
</reference>
<dbReference type="RefSeq" id="WP_143183792.1">
    <property type="nucleotide sequence ID" value="NZ_FQYR01000004.1"/>
</dbReference>
<evidence type="ECO:0000313" key="1">
    <source>
        <dbReference type="EMBL" id="SHJ61586.1"/>
    </source>
</evidence>
<dbReference type="AlphaFoldDB" id="A0A1M6KRR9"/>
<proteinExistence type="predicted"/>